<dbReference type="InterPro" id="IPR006095">
    <property type="entry name" value="Glu/Leu/Phe/Val/Trp_DH"/>
</dbReference>
<keyword evidence="5" id="KW-0547">Nucleotide-binding</keyword>
<organism evidence="9 10">
    <name type="scientific">Candidatus Kaiserbacteria bacterium RIFCSPLOWO2_01_FULL_50_24</name>
    <dbReference type="NCBI Taxonomy" id="1798507"/>
    <lineage>
        <taxon>Bacteria</taxon>
        <taxon>Candidatus Kaiseribacteriota</taxon>
    </lineage>
</organism>
<dbReference type="Pfam" id="PF02812">
    <property type="entry name" value="ELFV_dehydrog_N"/>
    <property type="match status" value="1"/>
</dbReference>
<gene>
    <name evidence="9" type="ORF">A3A34_00875</name>
</gene>
<evidence type="ECO:0000256" key="4">
    <source>
        <dbReference type="PIRSR" id="PIRSR000185-1"/>
    </source>
</evidence>
<feature type="binding site" evidence="5">
    <location>
        <position position="198"/>
    </location>
    <ligand>
        <name>NAD(+)</name>
        <dbReference type="ChEBI" id="CHEBI:57540"/>
    </ligand>
</feature>
<feature type="site" description="Important for catalysis" evidence="6">
    <location>
        <position position="144"/>
    </location>
</feature>
<evidence type="ECO:0000256" key="1">
    <source>
        <dbReference type="ARBA" id="ARBA00006382"/>
    </source>
</evidence>
<dbReference type="CDD" id="cd01076">
    <property type="entry name" value="NAD_bind_1_Glu_DH"/>
    <property type="match status" value="1"/>
</dbReference>
<dbReference type="SUPFAM" id="SSF53223">
    <property type="entry name" value="Aminoacid dehydrogenase-like, N-terminal domain"/>
    <property type="match status" value="1"/>
</dbReference>
<evidence type="ECO:0000259" key="8">
    <source>
        <dbReference type="SMART" id="SM00839"/>
    </source>
</evidence>
<comment type="caution">
    <text evidence="9">The sequence shown here is derived from an EMBL/GenBank/DDBJ whole genome shotgun (WGS) entry which is preliminary data.</text>
</comment>
<evidence type="ECO:0000256" key="7">
    <source>
        <dbReference type="RuleBase" id="RU004417"/>
    </source>
</evidence>
<dbReference type="GO" id="GO:0006538">
    <property type="term" value="P:L-glutamate catabolic process"/>
    <property type="evidence" value="ECO:0007669"/>
    <property type="project" value="TreeGrafter"/>
</dbReference>
<keyword evidence="2 3" id="KW-0560">Oxidoreductase</keyword>
<dbReference type="PROSITE" id="PS00074">
    <property type="entry name" value="GLFV_DEHYDROGENASE"/>
    <property type="match status" value="1"/>
</dbReference>
<dbReference type="AlphaFoldDB" id="A0A1F6ERA0"/>
<feature type="binding site" evidence="5">
    <location>
        <position position="229"/>
    </location>
    <ligand>
        <name>NAD(+)</name>
        <dbReference type="ChEBI" id="CHEBI:57540"/>
    </ligand>
</feature>
<dbReference type="PANTHER" id="PTHR11606">
    <property type="entry name" value="GLUTAMATE DEHYDROGENASE"/>
    <property type="match status" value="1"/>
</dbReference>
<dbReference type="PIRSF" id="PIRSF000185">
    <property type="entry name" value="Glu_DH"/>
    <property type="match status" value="1"/>
</dbReference>
<dbReference type="Gene3D" id="3.40.50.10860">
    <property type="entry name" value="Leucine Dehydrogenase, chain A, domain 1"/>
    <property type="match status" value="1"/>
</dbReference>
<feature type="binding site" evidence="5">
    <location>
        <position position="92"/>
    </location>
    <ligand>
        <name>substrate</name>
    </ligand>
</feature>
<reference evidence="9 10" key="1">
    <citation type="journal article" date="2016" name="Nat. Commun.">
        <title>Thousands of microbial genomes shed light on interconnected biogeochemical processes in an aquifer system.</title>
        <authorList>
            <person name="Anantharaman K."/>
            <person name="Brown C.T."/>
            <person name="Hug L.A."/>
            <person name="Sharon I."/>
            <person name="Castelle C.J."/>
            <person name="Probst A.J."/>
            <person name="Thomas B.C."/>
            <person name="Singh A."/>
            <person name="Wilkins M.J."/>
            <person name="Karaoz U."/>
            <person name="Brodie E.L."/>
            <person name="Williams K.H."/>
            <person name="Hubbard S.S."/>
            <person name="Banfield J.F."/>
        </authorList>
    </citation>
    <scope>NUCLEOTIDE SEQUENCE [LARGE SCALE GENOMIC DNA]</scope>
</reference>
<name>A0A1F6ERA0_9BACT</name>
<feature type="binding site" evidence="5">
    <location>
        <position position="388"/>
    </location>
    <ligand>
        <name>substrate</name>
    </ligand>
</feature>
<protein>
    <recommendedName>
        <fullName evidence="3">Glutamate dehydrogenase</fullName>
    </recommendedName>
</protein>
<dbReference type="InterPro" id="IPR033524">
    <property type="entry name" value="Glu/Leu/Phe/Val_DH_AS"/>
</dbReference>
<evidence type="ECO:0000256" key="2">
    <source>
        <dbReference type="ARBA" id="ARBA00023002"/>
    </source>
</evidence>
<evidence type="ECO:0000313" key="10">
    <source>
        <dbReference type="Proteomes" id="UP000178587"/>
    </source>
</evidence>
<sequence>MSNSPWERAQKLVQNAAALAETSPHLLAALLVSDRTVEVSIPVEMDDGSQRVFHGYRVQHNNILGAYKGGIRYHESVDMEEVKALAFLMTMKCAVINIPFGGGKGGVRVDPKKLSARELEELTREFTRKLSLVIGPTLDVPAPDVNTNPEIMRWIADEYKKTVSSQKPIIGSAEQHPEAVVTGKPLDAGGSEGRTEATGLGGSYALQAFFKEHGEDIRDKTVAVQGFGNVGRWAAESLQKMGAKIAAVSDSRGGIYIPDGIPDIAAVYKCKKASGLVAGCYCIGSVCDQASSEEVLRPAGRMCDIKNREKMRGHNITPEEILTLPVDILVPAALEDSLTAGNAEKVQAKYILELANSPTTEEADAIFEKRGVTIIPDILANAGGVLVSYFEWYQNMHGERWSKSDVFEKLHASVETAVTEVFRTAKDKRISSRTAAYVVALRRLSSSANPAPFRHR</sequence>
<dbReference type="InterPro" id="IPR014362">
    <property type="entry name" value="Glu_DH"/>
</dbReference>
<dbReference type="InterPro" id="IPR006096">
    <property type="entry name" value="Glu/Leu/Phe/Val/Trp_DH_C"/>
</dbReference>
<evidence type="ECO:0000313" key="9">
    <source>
        <dbReference type="EMBL" id="OGG76124.1"/>
    </source>
</evidence>
<dbReference type="GO" id="GO:0000166">
    <property type="term" value="F:nucleotide binding"/>
    <property type="evidence" value="ECO:0007669"/>
    <property type="project" value="UniProtKB-KW"/>
</dbReference>
<dbReference type="GO" id="GO:0004352">
    <property type="term" value="F:glutamate dehydrogenase (NAD+) activity"/>
    <property type="evidence" value="ECO:0007669"/>
    <property type="project" value="TreeGrafter"/>
</dbReference>
<feature type="active site" description="Proton donor" evidence="4">
    <location>
        <position position="104"/>
    </location>
</feature>
<dbReference type="SUPFAM" id="SSF51735">
    <property type="entry name" value="NAD(P)-binding Rossmann-fold domains"/>
    <property type="match status" value="1"/>
</dbReference>
<dbReference type="InterPro" id="IPR006097">
    <property type="entry name" value="Glu/Leu/Phe/Val/Trp_DH_dimer"/>
</dbReference>
<dbReference type="PRINTS" id="PR00082">
    <property type="entry name" value="GLFDHDRGNASE"/>
</dbReference>
<dbReference type="InterPro" id="IPR033922">
    <property type="entry name" value="NAD_bind_Glu_DH"/>
</dbReference>
<keyword evidence="5" id="KW-0520">NAD</keyword>
<dbReference type="InterPro" id="IPR046346">
    <property type="entry name" value="Aminoacid_DH-like_N_sf"/>
</dbReference>
<comment type="similarity">
    <text evidence="1 3 7">Belongs to the Glu/Leu/Phe/Val dehydrogenases family.</text>
</comment>
<proteinExistence type="inferred from homology"/>
<dbReference type="EMBL" id="MFLU01000003">
    <property type="protein sequence ID" value="OGG76124.1"/>
    <property type="molecule type" value="Genomic_DNA"/>
</dbReference>
<dbReference type="InterPro" id="IPR036291">
    <property type="entry name" value="NAD(P)-bd_dom_sf"/>
</dbReference>
<dbReference type="Proteomes" id="UP000178587">
    <property type="component" value="Unassembled WGS sequence"/>
</dbReference>
<evidence type="ECO:0000256" key="6">
    <source>
        <dbReference type="PIRSR" id="PIRSR000185-3"/>
    </source>
</evidence>
<evidence type="ECO:0000256" key="5">
    <source>
        <dbReference type="PIRSR" id="PIRSR000185-2"/>
    </source>
</evidence>
<dbReference type="STRING" id="1798507.A3A34_00875"/>
<dbReference type="PANTHER" id="PTHR11606:SF13">
    <property type="entry name" value="GLUTAMATE DEHYDROGENASE 1, MITOCHONDRIAL"/>
    <property type="match status" value="1"/>
</dbReference>
<feature type="domain" description="Glutamate/phenylalanine/leucine/valine/L-tryptophan dehydrogenase C-terminal" evidence="8">
    <location>
        <begin position="191"/>
        <end position="452"/>
    </location>
</feature>
<dbReference type="Pfam" id="PF00208">
    <property type="entry name" value="ELFV_dehydrog"/>
    <property type="match status" value="1"/>
</dbReference>
<accession>A0A1F6ERA0</accession>
<evidence type="ECO:0000256" key="3">
    <source>
        <dbReference type="PIRNR" id="PIRNR000185"/>
    </source>
</evidence>
<dbReference type="SMART" id="SM00839">
    <property type="entry name" value="ELFV_dehydrog"/>
    <property type="match status" value="1"/>
</dbReference>
<dbReference type="Gene3D" id="3.40.50.720">
    <property type="entry name" value="NAD(P)-binding Rossmann-like Domain"/>
    <property type="match status" value="1"/>
</dbReference>
<feature type="binding site" evidence="5">
    <location>
        <position position="68"/>
    </location>
    <ligand>
        <name>substrate</name>
    </ligand>
</feature>